<name>A0A1L7WEX3_9HELO</name>
<gene>
    <name evidence="2" type="ORF">PAC_01206</name>
</gene>
<evidence type="ECO:0000313" key="3">
    <source>
        <dbReference type="Proteomes" id="UP000184330"/>
    </source>
</evidence>
<reference evidence="2 3" key="1">
    <citation type="submission" date="2016-03" db="EMBL/GenBank/DDBJ databases">
        <authorList>
            <person name="Ploux O."/>
        </authorList>
    </citation>
    <scope>NUCLEOTIDE SEQUENCE [LARGE SCALE GENOMIC DNA]</scope>
    <source>
        <strain evidence="2 3">UAMH 11012</strain>
    </source>
</reference>
<sequence>MRFFNPVQYFGGDEEGLRNMCTQVEKMELKYHDFSFPQRMEMGWDWGSEFAIPKGRAPRTTVPPEWFCSQEARISAPRTKKPTPTPTSSPEHAVDIAVRLELSWVGFRTVDTLGKIVGRRREVHLKGSAPANTAWNARTIFQQPGSRARAPASTHALGWHWGNEFGAWLPRGLDSNQRKKGVREASWKVPGLGNEMRFIYKIIPETSGLMRDCGGERSSWTGYAPVLDTPKMHRIVIPEAKDGHLMMGPQSFLDVGC</sequence>
<protein>
    <submittedName>
        <fullName evidence="2">Uncharacterized protein</fullName>
    </submittedName>
</protein>
<dbReference type="AlphaFoldDB" id="A0A1L7WEX3"/>
<dbReference type="EMBL" id="FJOG01000001">
    <property type="protein sequence ID" value="CZR51331.1"/>
    <property type="molecule type" value="Genomic_DNA"/>
</dbReference>
<keyword evidence="3" id="KW-1185">Reference proteome</keyword>
<accession>A0A1L7WEX3</accession>
<evidence type="ECO:0000256" key="1">
    <source>
        <dbReference type="SAM" id="MobiDB-lite"/>
    </source>
</evidence>
<proteinExistence type="predicted"/>
<evidence type="ECO:0000313" key="2">
    <source>
        <dbReference type="EMBL" id="CZR51331.1"/>
    </source>
</evidence>
<organism evidence="2 3">
    <name type="scientific">Phialocephala subalpina</name>
    <dbReference type="NCBI Taxonomy" id="576137"/>
    <lineage>
        <taxon>Eukaryota</taxon>
        <taxon>Fungi</taxon>
        <taxon>Dikarya</taxon>
        <taxon>Ascomycota</taxon>
        <taxon>Pezizomycotina</taxon>
        <taxon>Leotiomycetes</taxon>
        <taxon>Helotiales</taxon>
        <taxon>Mollisiaceae</taxon>
        <taxon>Phialocephala</taxon>
        <taxon>Phialocephala fortinii species complex</taxon>
    </lineage>
</organism>
<dbReference type="Proteomes" id="UP000184330">
    <property type="component" value="Unassembled WGS sequence"/>
</dbReference>
<feature type="region of interest" description="Disordered" evidence="1">
    <location>
        <begin position="72"/>
        <end position="92"/>
    </location>
</feature>